<name>A0A0H2R0E0_9AGAM</name>
<feature type="region of interest" description="Disordered" evidence="1">
    <location>
        <begin position="865"/>
        <end position="1089"/>
    </location>
</feature>
<evidence type="ECO:0000313" key="2">
    <source>
        <dbReference type="EMBL" id="KLO05240.1"/>
    </source>
</evidence>
<feature type="compositionally biased region" description="Basic and acidic residues" evidence="1">
    <location>
        <begin position="762"/>
        <end position="772"/>
    </location>
</feature>
<feature type="compositionally biased region" description="Polar residues" evidence="1">
    <location>
        <begin position="776"/>
        <end position="798"/>
    </location>
</feature>
<dbReference type="InParanoid" id="A0A0H2R0E0"/>
<dbReference type="InterPro" id="IPR012337">
    <property type="entry name" value="RNaseH-like_sf"/>
</dbReference>
<dbReference type="SUPFAM" id="SSF53098">
    <property type="entry name" value="Ribonuclease H-like"/>
    <property type="match status" value="1"/>
</dbReference>
<evidence type="ECO:0000313" key="3">
    <source>
        <dbReference type="Proteomes" id="UP000053477"/>
    </source>
</evidence>
<keyword evidence="3" id="KW-1185">Reference proteome</keyword>
<feature type="region of interest" description="Disordered" evidence="1">
    <location>
        <begin position="673"/>
        <end position="800"/>
    </location>
</feature>
<organism evidence="2 3">
    <name type="scientific">Schizopora paradoxa</name>
    <dbReference type="NCBI Taxonomy" id="27342"/>
    <lineage>
        <taxon>Eukaryota</taxon>
        <taxon>Fungi</taxon>
        <taxon>Dikarya</taxon>
        <taxon>Basidiomycota</taxon>
        <taxon>Agaricomycotina</taxon>
        <taxon>Agaricomycetes</taxon>
        <taxon>Hymenochaetales</taxon>
        <taxon>Schizoporaceae</taxon>
        <taxon>Schizopora</taxon>
    </lineage>
</organism>
<feature type="region of interest" description="Disordered" evidence="1">
    <location>
        <begin position="1"/>
        <end position="22"/>
    </location>
</feature>
<dbReference type="Proteomes" id="UP000053477">
    <property type="component" value="Unassembled WGS sequence"/>
</dbReference>
<dbReference type="Gene3D" id="3.30.420.10">
    <property type="entry name" value="Ribonuclease H-like superfamily/Ribonuclease H"/>
    <property type="match status" value="1"/>
</dbReference>
<feature type="compositionally biased region" description="Polar residues" evidence="1">
    <location>
        <begin position="900"/>
        <end position="920"/>
    </location>
</feature>
<dbReference type="EMBL" id="KQ086339">
    <property type="protein sequence ID" value="KLO05240.1"/>
    <property type="molecule type" value="Genomic_DNA"/>
</dbReference>
<proteinExistence type="predicted"/>
<dbReference type="InterPro" id="IPR036397">
    <property type="entry name" value="RNaseH_sf"/>
</dbReference>
<protein>
    <submittedName>
        <fullName evidence="2">Uncharacterized protein</fullName>
    </submittedName>
</protein>
<feature type="compositionally biased region" description="Acidic residues" evidence="1">
    <location>
        <begin position="930"/>
        <end position="955"/>
    </location>
</feature>
<evidence type="ECO:0000256" key="1">
    <source>
        <dbReference type="SAM" id="MobiDB-lite"/>
    </source>
</evidence>
<dbReference type="GO" id="GO:0003676">
    <property type="term" value="F:nucleic acid binding"/>
    <property type="evidence" value="ECO:0007669"/>
    <property type="project" value="InterPro"/>
</dbReference>
<reference evidence="2 3" key="1">
    <citation type="submission" date="2015-04" db="EMBL/GenBank/DDBJ databases">
        <title>Complete genome sequence of Schizopora paradoxa KUC8140, a cosmopolitan wood degrader in East Asia.</title>
        <authorList>
            <consortium name="DOE Joint Genome Institute"/>
            <person name="Min B."/>
            <person name="Park H."/>
            <person name="Jang Y."/>
            <person name="Kim J.-J."/>
            <person name="Kim K.H."/>
            <person name="Pangilinan J."/>
            <person name="Lipzen A."/>
            <person name="Riley R."/>
            <person name="Grigoriev I.V."/>
            <person name="Spatafora J.W."/>
            <person name="Choi I.-G."/>
        </authorList>
    </citation>
    <scope>NUCLEOTIDE SEQUENCE [LARGE SCALE GENOMIC DNA]</scope>
    <source>
        <strain evidence="2 3">KUC8140</strain>
    </source>
</reference>
<dbReference type="AlphaFoldDB" id="A0A0H2R0E0"/>
<accession>A0A0H2R0E0</accession>
<feature type="compositionally biased region" description="Basic and acidic residues" evidence="1">
    <location>
        <begin position="738"/>
        <end position="754"/>
    </location>
</feature>
<feature type="compositionally biased region" description="Basic and acidic residues" evidence="1">
    <location>
        <begin position="1036"/>
        <end position="1054"/>
    </location>
</feature>
<sequence length="1089" mass="121003">MLSRVSSSRRTGAVRRFGKRKSQRKRLRLRHASNTPAQLPNGQGASTYADRLNEENVCVFLAEDKSIAGYLLEQLFRRAEVVSIVIHVDGDRCTAIQMACGSDIYSFWLDNIACASGTLPTLLKDILESHYIVKASNEMRYIANFLYTAYGVEMVTCIDTSLFAACAFPDVTWDIDSETGEITLEELTGQLTGLELEAIQSDWDSTPTAAATNGAACHALANLDVPIACRLPPQRCYDNGLAATGYWRIAVKAKELKRGKEDQRLRLVVGTKCVSKIRTASRLRTPRWPCFADGCKHRAAQTEELVNHRVTAHPNHAIVCVSESLMLAFEEEIVLRSLHGEGLCTLFSDRGVVIPPSVNAKDLCGSDATDFHWLQDFGIAFPENTDVINVRGDAEQFPDEGEDEDEYFDEEKAYGDWLEDDGLCPVRVITTVKNTQTPDCYVFVRRDECFNFDCPVKNCEFIATSGELLWDHTLPAHKDSLVIHIKPNVGIAFPNLMSTKYLFIMDAPEAAHRDKRSFEDLLAKEKSFAFAFDFVWSPGHGSMGIAGAVEDIRTNIDLFAEDDDIEGLTEFLKEVGSNLVLGGVWTRRCEKESEDIAMLLWEAYMAYKLPTLFFFFEFFRTAKAPSRCTGKDRLDELRMRASISVKNAGGEVDGWQVVADVDTNKADLFFKETATAPNDGLPEDGESTSPSRKDRKLGVSRRPSTPRKPPTSTSQRHITPAKESESYGDPTSQHPTGSRRDSNQLQSKDRKMESEESDVNESEDRTALDAKHVQQKPPNKSSQAQNKHAEDTSSSDSDIQYIDKTAGKTSATFRPKTRRLTSVKRDVPCDRCVKFNEGRCIGIKGAVPMGLIEPGFIKAEPGTETVLTVSRSKRDREDGLDESDASKTPSKRVKWDDEPNTYSDEVGNNTVEQNSGQLSSPHEPYVVSSGEEEGEESESQPEESEEESDENYEAIDLDRHIVQAVDDLQIENTERPADDTTVPPNYDGGQGQGQSNKFLQLAESCSDGLDDMAISPQPERSPSDTPPIETIPEQKQNTERTETREVDDGPKATVDEETPTMPSADPFPRAQTGRLALPEEAQVQISKSS</sequence>
<feature type="compositionally biased region" description="Basic residues" evidence="1">
    <location>
        <begin position="12"/>
        <end position="22"/>
    </location>
</feature>
<feature type="compositionally biased region" description="Polar residues" evidence="1">
    <location>
        <begin position="1"/>
        <end position="10"/>
    </location>
</feature>
<gene>
    <name evidence="2" type="ORF">SCHPADRAFT_896418</name>
</gene>